<feature type="region of interest" description="Disordered" evidence="5">
    <location>
        <begin position="191"/>
        <end position="212"/>
    </location>
</feature>
<evidence type="ECO:0000313" key="8">
    <source>
        <dbReference type="Proteomes" id="UP001596139"/>
    </source>
</evidence>
<evidence type="ECO:0000313" key="7">
    <source>
        <dbReference type="EMBL" id="MFC6064184.1"/>
    </source>
</evidence>
<dbReference type="Proteomes" id="UP001596139">
    <property type="component" value="Unassembled WGS sequence"/>
</dbReference>
<evidence type="ECO:0000256" key="2">
    <source>
        <dbReference type="ARBA" id="ARBA00023125"/>
    </source>
</evidence>
<feature type="DNA-binding region" description="H-T-H motif" evidence="4">
    <location>
        <begin position="24"/>
        <end position="43"/>
    </location>
</feature>
<dbReference type="EMBL" id="JBHSPX010000004">
    <property type="protein sequence ID" value="MFC6064184.1"/>
    <property type="molecule type" value="Genomic_DNA"/>
</dbReference>
<evidence type="ECO:0000259" key="6">
    <source>
        <dbReference type="PROSITE" id="PS50977"/>
    </source>
</evidence>
<comment type="caution">
    <text evidence="7">The sequence shown here is derived from an EMBL/GenBank/DDBJ whole genome shotgun (WGS) entry which is preliminary data.</text>
</comment>
<dbReference type="Pfam" id="PF00440">
    <property type="entry name" value="TetR_N"/>
    <property type="match status" value="1"/>
</dbReference>
<dbReference type="PROSITE" id="PS01081">
    <property type="entry name" value="HTH_TETR_1"/>
    <property type="match status" value="1"/>
</dbReference>
<dbReference type="PANTHER" id="PTHR30055:SF234">
    <property type="entry name" value="HTH-TYPE TRANSCRIPTIONAL REGULATOR BETI"/>
    <property type="match status" value="1"/>
</dbReference>
<accession>A0ABW1MMF9</accession>
<sequence length="242" mass="27118">MERGERILEAAGELLVAWGYRRVTIDEIARRAQVGKGTVYLHWKTKDALFLAVVLQAKLRSHRAQTARMRVDPLEVLPSRMMSGVYRDFLADPVLRAVYSADTDVLGRFNDIAKKELAELAAYGDQVVRRQLEVLREHGLVRADMDVVQQQYALLATASGFFLTEALLHDRAPHAAEERAHILAHTLRGALETSADPRSGTGTEPAAARTRAAAEAAASEIIPLYERLEELSEQEMRRQLRH</sequence>
<dbReference type="PRINTS" id="PR00455">
    <property type="entry name" value="HTHTETR"/>
</dbReference>
<dbReference type="PANTHER" id="PTHR30055">
    <property type="entry name" value="HTH-TYPE TRANSCRIPTIONAL REGULATOR RUTR"/>
    <property type="match status" value="1"/>
</dbReference>
<name>A0ABW1MMF9_9ACTN</name>
<dbReference type="InterPro" id="IPR023772">
    <property type="entry name" value="DNA-bd_HTH_TetR-type_CS"/>
</dbReference>
<dbReference type="InterPro" id="IPR001647">
    <property type="entry name" value="HTH_TetR"/>
</dbReference>
<dbReference type="Gene3D" id="1.10.357.10">
    <property type="entry name" value="Tetracycline Repressor, domain 2"/>
    <property type="match status" value="1"/>
</dbReference>
<reference evidence="8" key="1">
    <citation type="journal article" date="2019" name="Int. J. Syst. Evol. Microbiol.">
        <title>The Global Catalogue of Microorganisms (GCM) 10K type strain sequencing project: providing services to taxonomists for standard genome sequencing and annotation.</title>
        <authorList>
            <consortium name="The Broad Institute Genomics Platform"/>
            <consortium name="The Broad Institute Genome Sequencing Center for Infectious Disease"/>
            <person name="Wu L."/>
            <person name="Ma J."/>
        </authorList>
    </citation>
    <scope>NUCLEOTIDE SEQUENCE [LARGE SCALE GENOMIC DNA]</scope>
    <source>
        <strain evidence="8">CGMCC 1.15180</strain>
    </source>
</reference>
<feature type="compositionally biased region" description="Low complexity" evidence="5">
    <location>
        <begin position="203"/>
        <end position="212"/>
    </location>
</feature>
<keyword evidence="1" id="KW-0805">Transcription regulation</keyword>
<dbReference type="InterPro" id="IPR009057">
    <property type="entry name" value="Homeodomain-like_sf"/>
</dbReference>
<dbReference type="InterPro" id="IPR050109">
    <property type="entry name" value="HTH-type_TetR-like_transc_reg"/>
</dbReference>
<dbReference type="RefSeq" id="WP_031058823.1">
    <property type="nucleotide sequence ID" value="NZ_JBHSPX010000004.1"/>
</dbReference>
<protein>
    <submittedName>
        <fullName evidence="7">TetR/AcrR family transcriptional regulator</fullName>
    </submittedName>
</protein>
<evidence type="ECO:0000256" key="3">
    <source>
        <dbReference type="ARBA" id="ARBA00023163"/>
    </source>
</evidence>
<organism evidence="7 8">
    <name type="scientific">Streptomyces ochraceiscleroticus</name>
    <dbReference type="NCBI Taxonomy" id="47761"/>
    <lineage>
        <taxon>Bacteria</taxon>
        <taxon>Bacillati</taxon>
        <taxon>Actinomycetota</taxon>
        <taxon>Actinomycetes</taxon>
        <taxon>Kitasatosporales</taxon>
        <taxon>Streptomycetaceae</taxon>
        <taxon>Streptomyces</taxon>
    </lineage>
</organism>
<keyword evidence="8" id="KW-1185">Reference proteome</keyword>
<keyword evidence="3" id="KW-0804">Transcription</keyword>
<dbReference type="SUPFAM" id="SSF46689">
    <property type="entry name" value="Homeodomain-like"/>
    <property type="match status" value="1"/>
</dbReference>
<evidence type="ECO:0000256" key="1">
    <source>
        <dbReference type="ARBA" id="ARBA00023015"/>
    </source>
</evidence>
<gene>
    <name evidence="7" type="ORF">ACFP4F_16735</name>
</gene>
<evidence type="ECO:0000256" key="5">
    <source>
        <dbReference type="SAM" id="MobiDB-lite"/>
    </source>
</evidence>
<dbReference type="PROSITE" id="PS50977">
    <property type="entry name" value="HTH_TETR_2"/>
    <property type="match status" value="1"/>
</dbReference>
<feature type="domain" description="HTH tetR-type" evidence="6">
    <location>
        <begin position="1"/>
        <end position="61"/>
    </location>
</feature>
<evidence type="ECO:0000256" key="4">
    <source>
        <dbReference type="PROSITE-ProRule" id="PRU00335"/>
    </source>
</evidence>
<keyword evidence="2 4" id="KW-0238">DNA-binding</keyword>
<proteinExistence type="predicted"/>